<evidence type="ECO:0000313" key="1">
    <source>
        <dbReference type="EMBL" id="EJW89632.1"/>
    </source>
</evidence>
<gene>
    <name evidence="1" type="ORF">EVA_22232</name>
</gene>
<dbReference type="EMBL" id="AMCI01009345">
    <property type="protein sequence ID" value="EJW89632.1"/>
    <property type="molecule type" value="Genomic_DNA"/>
</dbReference>
<reference evidence="1" key="1">
    <citation type="journal article" date="2012" name="PLoS ONE">
        <title>Gene sets for utilization of primary and secondary nutrition supplies in the distal gut of endangered iberian lynx.</title>
        <authorList>
            <person name="Alcaide M."/>
            <person name="Messina E."/>
            <person name="Richter M."/>
            <person name="Bargiela R."/>
            <person name="Peplies J."/>
            <person name="Huws S.A."/>
            <person name="Newbold C.J."/>
            <person name="Golyshin P.N."/>
            <person name="Simon M.A."/>
            <person name="Lopez G."/>
            <person name="Yakimov M.M."/>
            <person name="Ferrer M."/>
        </authorList>
    </citation>
    <scope>NUCLEOTIDE SEQUENCE</scope>
</reference>
<dbReference type="AlphaFoldDB" id="J9FJ33"/>
<organism evidence="1">
    <name type="scientific">gut metagenome</name>
    <dbReference type="NCBI Taxonomy" id="749906"/>
    <lineage>
        <taxon>unclassified sequences</taxon>
        <taxon>metagenomes</taxon>
        <taxon>organismal metagenomes</taxon>
    </lineage>
</organism>
<comment type="caution">
    <text evidence="1">The sequence shown here is derived from an EMBL/GenBank/DDBJ whole genome shotgun (WGS) entry which is preliminary data.</text>
</comment>
<proteinExistence type="predicted"/>
<accession>J9FJ33</accession>
<sequence>MEKVCEYDPAIYPRKLWVSVGASTKELSEMFMGIEDVDDTAIAVTYDTYRKEDNYAGVLVRFRNRTDITPSVIAHEATHAALSIYEYVGAEVDMKNQEPFAYLLGWIADCIWKTKLGK</sequence>
<name>J9FJ33_9ZZZZ</name>
<protein>
    <submittedName>
        <fullName evidence="1">Uncharacterized protein</fullName>
    </submittedName>
</protein>